<reference evidence="13" key="3">
    <citation type="submission" date="2018-08" db="UniProtKB">
        <authorList>
            <consortium name="EnsemblPlants"/>
        </authorList>
    </citation>
    <scope>IDENTIFICATION</scope>
    <source>
        <strain evidence="13">cv. Bd21</strain>
    </source>
</reference>
<evidence type="ECO:0000313" key="13">
    <source>
        <dbReference type="EnsemblPlants" id="PNT69968"/>
    </source>
</evidence>
<dbReference type="STRING" id="15368.A0A2K2D6R4"/>
<keyword evidence="8" id="KW-0325">Glycoprotein</keyword>
<proteinExistence type="predicted"/>
<name>A0A2K2D6R4_BRADI</name>
<keyword evidence="4 9" id="KW-0732">Signal</keyword>
<dbReference type="InterPro" id="IPR046956">
    <property type="entry name" value="RLP23-like"/>
</dbReference>
<dbReference type="SUPFAM" id="SSF52047">
    <property type="entry name" value="RNI-like"/>
    <property type="match status" value="1"/>
</dbReference>
<reference evidence="12" key="2">
    <citation type="submission" date="2017-06" db="EMBL/GenBank/DDBJ databases">
        <title>WGS assembly of Brachypodium distachyon.</title>
        <authorList>
            <consortium name="The International Brachypodium Initiative"/>
            <person name="Lucas S."/>
            <person name="Harmon-Smith M."/>
            <person name="Lail K."/>
            <person name="Tice H."/>
            <person name="Grimwood J."/>
            <person name="Bruce D."/>
            <person name="Barry K."/>
            <person name="Shu S."/>
            <person name="Lindquist E."/>
            <person name="Wang M."/>
            <person name="Pitluck S."/>
            <person name="Vogel J.P."/>
            <person name="Garvin D.F."/>
            <person name="Mockler T.C."/>
            <person name="Schmutz J."/>
            <person name="Rokhsar D."/>
            <person name="Bevan M.W."/>
        </authorList>
    </citation>
    <scope>NUCLEOTIDE SEQUENCE</scope>
    <source>
        <strain evidence="12">Bd21</strain>
    </source>
</reference>
<keyword evidence="5" id="KW-0677">Repeat</keyword>
<evidence type="ECO:0000256" key="8">
    <source>
        <dbReference type="ARBA" id="ARBA00023180"/>
    </source>
</evidence>
<evidence type="ECO:0000313" key="14">
    <source>
        <dbReference type="Proteomes" id="UP000008810"/>
    </source>
</evidence>
<dbReference type="InterPro" id="IPR013210">
    <property type="entry name" value="LRR_N_plant-typ"/>
</dbReference>
<evidence type="ECO:0000256" key="5">
    <source>
        <dbReference type="ARBA" id="ARBA00022737"/>
    </source>
</evidence>
<protein>
    <submittedName>
        <fullName evidence="12 13">Uncharacterized protein</fullName>
    </submittedName>
</protein>
<dbReference type="GO" id="GO:0016020">
    <property type="term" value="C:membrane"/>
    <property type="evidence" value="ECO:0007669"/>
    <property type="project" value="UniProtKB-SubCell"/>
</dbReference>
<keyword evidence="6" id="KW-1133">Transmembrane helix</keyword>
<feature type="chain" id="PRO_5033311666" evidence="9">
    <location>
        <begin position="28"/>
        <end position="492"/>
    </location>
</feature>
<dbReference type="OrthoDB" id="1394818at2759"/>
<dbReference type="AlphaFoldDB" id="A0A2K2D6R4"/>
<sequence length="492" mass="54490">MNRSSKHHLYVLLRLLLLICSYSTIDAASVAKQNTTVLCLPDQASSLLQLKRSLIDFDENLASWRAGSDCCHWKGITCDMASGRVISLDLGGFHMQGRRLDPALFNLTSLRNLSLAFIDFRRAQLPLYGFERLTNMIHLNFSETLFLGQILIGIARLKNLVTLDFSRNYVGLYLQEPSFETFMANLSNLRELRLDQVDISDGGSTWSGVLANSAPQLHILSLYGRGISGPIHPSFSRLRLLREIDLEYNELTGKVPEFFAEFSSLSILKISGTFSEGQFPAKIFQMKSLRTLSLSSNPSLFVCLPDFPVGSNLETLSLDGSNLACGIPPAFINLKYLKMLSISTIGVSNKLSLIHKLPSLSTLWLYGQDLETPTLSWIGNLSTLTSLVLWGYDFSQLAPSWIGNLKSLTSLFIMYCNFSGPIPHQIGNLTNLAELKSLDCSYNEQPLPSWIGNLTELTALMLSGCNLSGPIPSTLGNLMQLRSLQIVDSNLS</sequence>
<feature type="signal peptide" evidence="9">
    <location>
        <begin position="1"/>
        <end position="27"/>
    </location>
</feature>
<dbReference type="Gene3D" id="3.80.10.10">
    <property type="entry name" value="Ribonuclease Inhibitor"/>
    <property type="match status" value="4"/>
</dbReference>
<dbReference type="InterPro" id="IPR001611">
    <property type="entry name" value="Leu-rich_rpt"/>
</dbReference>
<evidence type="ECO:0000313" key="12">
    <source>
        <dbReference type="EMBL" id="PNT69968.1"/>
    </source>
</evidence>
<evidence type="ECO:0000256" key="2">
    <source>
        <dbReference type="ARBA" id="ARBA00022614"/>
    </source>
</evidence>
<evidence type="ECO:0000256" key="7">
    <source>
        <dbReference type="ARBA" id="ARBA00023136"/>
    </source>
</evidence>
<evidence type="ECO:0000256" key="9">
    <source>
        <dbReference type="SAM" id="SignalP"/>
    </source>
</evidence>
<dbReference type="Gramene" id="PNT69968">
    <property type="protein sequence ID" value="PNT69968"/>
    <property type="gene ID" value="BRADI_2g03900v3"/>
</dbReference>
<dbReference type="Pfam" id="PF00560">
    <property type="entry name" value="LRR_1"/>
    <property type="match status" value="1"/>
</dbReference>
<organism evidence="12">
    <name type="scientific">Brachypodium distachyon</name>
    <name type="common">Purple false brome</name>
    <name type="synonym">Trachynia distachya</name>
    <dbReference type="NCBI Taxonomy" id="15368"/>
    <lineage>
        <taxon>Eukaryota</taxon>
        <taxon>Viridiplantae</taxon>
        <taxon>Streptophyta</taxon>
        <taxon>Embryophyta</taxon>
        <taxon>Tracheophyta</taxon>
        <taxon>Spermatophyta</taxon>
        <taxon>Magnoliopsida</taxon>
        <taxon>Liliopsida</taxon>
        <taxon>Poales</taxon>
        <taxon>Poaceae</taxon>
        <taxon>BOP clade</taxon>
        <taxon>Pooideae</taxon>
        <taxon>Stipodae</taxon>
        <taxon>Brachypodieae</taxon>
        <taxon>Brachypodium</taxon>
    </lineage>
</organism>
<feature type="domain" description="Disease resistance R13L4/SHOC-2-like LRR" evidence="11">
    <location>
        <begin position="371"/>
        <end position="486"/>
    </location>
</feature>
<dbReference type="SUPFAM" id="SSF52058">
    <property type="entry name" value="L domain-like"/>
    <property type="match status" value="1"/>
</dbReference>
<evidence type="ECO:0000259" key="10">
    <source>
        <dbReference type="Pfam" id="PF08263"/>
    </source>
</evidence>
<accession>A0A2K2D6R4</accession>
<dbReference type="InParanoid" id="A0A2K2D6R4"/>
<gene>
    <name evidence="12" type="ORF">BRADI_2g03900v3</name>
</gene>
<dbReference type="InterPro" id="IPR032675">
    <property type="entry name" value="LRR_dom_sf"/>
</dbReference>
<dbReference type="EnsemblPlants" id="PNT69968">
    <property type="protein sequence ID" value="PNT69968"/>
    <property type="gene ID" value="BRADI_2g03900v3"/>
</dbReference>
<reference evidence="12 13" key="1">
    <citation type="journal article" date="2010" name="Nature">
        <title>Genome sequencing and analysis of the model grass Brachypodium distachyon.</title>
        <authorList>
            <consortium name="International Brachypodium Initiative"/>
        </authorList>
    </citation>
    <scope>NUCLEOTIDE SEQUENCE [LARGE SCALE GENOMIC DNA]</scope>
    <source>
        <strain evidence="12 13">Bd21</strain>
    </source>
</reference>
<evidence type="ECO:0000256" key="3">
    <source>
        <dbReference type="ARBA" id="ARBA00022692"/>
    </source>
</evidence>
<dbReference type="EMBL" id="CM000881">
    <property type="protein sequence ID" value="PNT69968.1"/>
    <property type="molecule type" value="Genomic_DNA"/>
</dbReference>
<keyword evidence="14" id="KW-1185">Reference proteome</keyword>
<dbReference type="Pfam" id="PF08263">
    <property type="entry name" value="LRRNT_2"/>
    <property type="match status" value="1"/>
</dbReference>
<evidence type="ECO:0000256" key="6">
    <source>
        <dbReference type="ARBA" id="ARBA00022989"/>
    </source>
</evidence>
<keyword evidence="7" id="KW-0472">Membrane</keyword>
<dbReference type="ExpressionAtlas" id="A0A2K2D6R4">
    <property type="expression patterns" value="baseline and differential"/>
</dbReference>
<keyword evidence="2" id="KW-0433">Leucine-rich repeat</keyword>
<dbReference type="InterPro" id="IPR055414">
    <property type="entry name" value="LRR_R13L4/SHOC2-like"/>
</dbReference>
<dbReference type="Proteomes" id="UP000008810">
    <property type="component" value="Chromosome 2"/>
</dbReference>
<dbReference type="Pfam" id="PF23598">
    <property type="entry name" value="LRR_14"/>
    <property type="match status" value="1"/>
</dbReference>
<dbReference type="FunCoup" id="A0A2K2D6R4">
    <property type="interactions" value="26"/>
</dbReference>
<evidence type="ECO:0000256" key="4">
    <source>
        <dbReference type="ARBA" id="ARBA00022729"/>
    </source>
</evidence>
<dbReference type="PANTHER" id="PTHR48061:SF44">
    <property type="entry name" value="LEUCINE-RICH REPEAT-CONTAINING N-TERMINAL PLANT-TYPE DOMAIN-CONTAINING PROTEIN"/>
    <property type="match status" value="1"/>
</dbReference>
<feature type="domain" description="Leucine-rich repeat-containing N-terminal plant-type" evidence="10">
    <location>
        <begin position="41"/>
        <end position="79"/>
    </location>
</feature>
<comment type="subcellular location">
    <subcellularLocation>
        <location evidence="1">Membrane</location>
        <topology evidence="1">Single-pass type I membrane protein</topology>
    </subcellularLocation>
</comment>
<feature type="non-terminal residue" evidence="12">
    <location>
        <position position="492"/>
    </location>
</feature>
<keyword evidence="3" id="KW-0812">Transmembrane</keyword>
<evidence type="ECO:0000259" key="11">
    <source>
        <dbReference type="Pfam" id="PF23598"/>
    </source>
</evidence>
<dbReference type="PANTHER" id="PTHR48061">
    <property type="entry name" value="LEUCINE-RICH REPEAT RECEPTOR PROTEIN KINASE EMS1-LIKE-RELATED"/>
    <property type="match status" value="1"/>
</dbReference>
<evidence type="ECO:0000256" key="1">
    <source>
        <dbReference type="ARBA" id="ARBA00004479"/>
    </source>
</evidence>